<feature type="compositionally biased region" description="Basic residues" evidence="2">
    <location>
        <begin position="297"/>
        <end position="308"/>
    </location>
</feature>
<evidence type="ECO:0000313" key="4">
    <source>
        <dbReference type="Proteomes" id="UP001174997"/>
    </source>
</evidence>
<sequence>MPTDKATYLATHYLTADPPKSSSSSSSSKKRKRSSKSKPPTAQINNLLILSDDETSWAAPARNSDSEGDDTPLIIAGHTSEFRKAKKSAWSTVGTAALPPVVVKKRDNTDADQLADAVLAAAKSDAAALGHDSDDSSSDDDLGNVKMSNGMKPGLQSAKSITEQLAKKAEEEKAELERLTKAMAEAKKEAKEGEGEEDEVILRDATGRRIDVSLRRAQARRQLLEQERAERERQELLKGEVQAKEAERRRERLEEAKLMSVARGRDDEEINREMREEGRWNDPMAQFLAAGGDTGKTKKRGGGLKGRRPVYQGPAEPNRYGIRPGYRWDGVDRGNGWEKERFRILNRKEMVKGLEYAWQMDE</sequence>
<dbReference type="AlphaFoldDB" id="A0AA39Z820"/>
<comment type="caution">
    <text evidence="3">The sequence shown here is derived from an EMBL/GenBank/DDBJ whole genome shotgun (WGS) entry which is preliminary data.</text>
</comment>
<dbReference type="GO" id="GO:0070274">
    <property type="term" value="C:RES complex"/>
    <property type="evidence" value="ECO:0007669"/>
    <property type="project" value="TreeGrafter"/>
</dbReference>
<protein>
    <submittedName>
        <fullName evidence="3">Pre-mRNA-splicing factor cwc-26</fullName>
    </submittedName>
</protein>
<feature type="compositionally biased region" description="Low complexity" evidence="2">
    <location>
        <begin position="18"/>
        <end position="27"/>
    </location>
</feature>
<proteinExistence type="inferred from homology"/>
<dbReference type="PANTHER" id="PTHR31809">
    <property type="entry name" value="BUD13 HOMOLOG"/>
    <property type="match status" value="1"/>
</dbReference>
<evidence type="ECO:0000256" key="2">
    <source>
        <dbReference type="SAM" id="MobiDB-lite"/>
    </source>
</evidence>
<dbReference type="EMBL" id="JAULSY010000099">
    <property type="protein sequence ID" value="KAK0665913.1"/>
    <property type="molecule type" value="Genomic_DNA"/>
</dbReference>
<dbReference type="GO" id="GO:0005684">
    <property type="term" value="C:U2-type spliceosomal complex"/>
    <property type="evidence" value="ECO:0007669"/>
    <property type="project" value="TreeGrafter"/>
</dbReference>
<dbReference type="Proteomes" id="UP001174997">
    <property type="component" value="Unassembled WGS sequence"/>
</dbReference>
<evidence type="ECO:0000313" key="3">
    <source>
        <dbReference type="EMBL" id="KAK0665913.1"/>
    </source>
</evidence>
<feature type="region of interest" description="Disordered" evidence="2">
    <location>
        <begin position="123"/>
        <end position="157"/>
    </location>
</feature>
<keyword evidence="4" id="KW-1185">Reference proteome</keyword>
<comment type="similarity">
    <text evidence="1">Belongs to the CWC26 family.</text>
</comment>
<dbReference type="InterPro" id="IPR051112">
    <property type="entry name" value="CWC26_splicing_factor"/>
</dbReference>
<dbReference type="GO" id="GO:0003723">
    <property type="term" value="F:RNA binding"/>
    <property type="evidence" value="ECO:0007669"/>
    <property type="project" value="TreeGrafter"/>
</dbReference>
<reference evidence="3" key="1">
    <citation type="submission" date="2023-06" db="EMBL/GenBank/DDBJ databases">
        <title>Genome-scale phylogeny and comparative genomics of the fungal order Sordariales.</title>
        <authorList>
            <consortium name="Lawrence Berkeley National Laboratory"/>
            <person name="Hensen N."/>
            <person name="Bonometti L."/>
            <person name="Westerberg I."/>
            <person name="Brannstrom I.O."/>
            <person name="Guillou S."/>
            <person name="Cros-Aarteil S."/>
            <person name="Calhoun S."/>
            <person name="Haridas S."/>
            <person name="Kuo A."/>
            <person name="Mondo S."/>
            <person name="Pangilinan J."/>
            <person name="Riley R."/>
            <person name="Labutti K."/>
            <person name="Andreopoulos B."/>
            <person name="Lipzen A."/>
            <person name="Chen C."/>
            <person name="Yanf M."/>
            <person name="Daum C."/>
            <person name="Ng V."/>
            <person name="Clum A."/>
            <person name="Steindorff A."/>
            <person name="Ohm R."/>
            <person name="Martin F."/>
            <person name="Silar P."/>
            <person name="Natvig D."/>
            <person name="Lalanne C."/>
            <person name="Gautier V."/>
            <person name="Ament-Velasquez S.L."/>
            <person name="Kruys A."/>
            <person name="Hutchinson M.I."/>
            <person name="Powell A.J."/>
            <person name="Barry K."/>
            <person name="Miller A.N."/>
            <person name="Grigoriev I.V."/>
            <person name="Debuchy R."/>
            <person name="Gladieux P."/>
            <person name="Thoren M.H."/>
            <person name="Johannesson H."/>
        </authorList>
    </citation>
    <scope>NUCLEOTIDE SEQUENCE</scope>
    <source>
        <strain evidence="3">CBS 307.81</strain>
    </source>
</reference>
<accession>A0AA39Z820</accession>
<evidence type="ECO:0000256" key="1">
    <source>
        <dbReference type="ARBA" id="ARBA00011069"/>
    </source>
</evidence>
<organism evidence="3 4">
    <name type="scientific">Cercophora samala</name>
    <dbReference type="NCBI Taxonomy" id="330535"/>
    <lineage>
        <taxon>Eukaryota</taxon>
        <taxon>Fungi</taxon>
        <taxon>Dikarya</taxon>
        <taxon>Ascomycota</taxon>
        <taxon>Pezizomycotina</taxon>
        <taxon>Sordariomycetes</taxon>
        <taxon>Sordariomycetidae</taxon>
        <taxon>Sordariales</taxon>
        <taxon>Lasiosphaeriaceae</taxon>
        <taxon>Cercophora</taxon>
    </lineage>
</organism>
<feature type="region of interest" description="Disordered" evidence="2">
    <location>
        <begin position="261"/>
        <end position="325"/>
    </location>
</feature>
<dbReference type="InterPro" id="IPR018609">
    <property type="entry name" value="Bud13"/>
</dbReference>
<dbReference type="Pfam" id="PF09736">
    <property type="entry name" value="Bud13"/>
    <property type="match status" value="1"/>
</dbReference>
<name>A0AA39Z820_9PEZI</name>
<dbReference type="GO" id="GO:0000398">
    <property type="term" value="P:mRNA splicing, via spliceosome"/>
    <property type="evidence" value="ECO:0007669"/>
    <property type="project" value="TreeGrafter"/>
</dbReference>
<dbReference type="PANTHER" id="PTHR31809:SF0">
    <property type="entry name" value="BUD13 HOMOLOG"/>
    <property type="match status" value="1"/>
</dbReference>
<feature type="region of interest" description="Disordered" evidence="2">
    <location>
        <begin position="185"/>
        <end position="207"/>
    </location>
</feature>
<gene>
    <name evidence="3" type="ORF">QBC41DRAFT_339526</name>
</gene>
<feature type="region of interest" description="Disordered" evidence="2">
    <location>
        <begin position="1"/>
        <end position="73"/>
    </location>
</feature>
<feature type="compositionally biased region" description="Basic and acidic residues" evidence="2">
    <location>
        <begin position="261"/>
        <end position="280"/>
    </location>
</feature>